<evidence type="ECO:0000313" key="3">
    <source>
        <dbReference type="Proteomes" id="UP001287356"/>
    </source>
</evidence>
<dbReference type="AlphaFoldDB" id="A0AAE0JU60"/>
<organism evidence="2 3">
    <name type="scientific">Lasiosphaeria ovina</name>
    <dbReference type="NCBI Taxonomy" id="92902"/>
    <lineage>
        <taxon>Eukaryota</taxon>
        <taxon>Fungi</taxon>
        <taxon>Dikarya</taxon>
        <taxon>Ascomycota</taxon>
        <taxon>Pezizomycotina</taxon>
        <taxon>Sordariomycetes</taxon>
        <taxon>Sordariomycetidae</taxon>
        <taxon>Sordariales</taxon>
        <taxon>Lasiosphaeriaceae</taxon>
        <taxon>Lasiosphaeria</taxon>
    </lineage>
</organism>
<proteinExistence type="predicted"/>
<evidence type="ECO:0000313" key="2">
    <source>
        <dbReference type="EMBL" id="KAK3361936.1"/>
    </source>
</evidence>
<evidence type="ECO:0000256" key="1">
    <source>
        <dbReference type="SAM" id="SignalP"/>
    </source>
</evidence>
<keyword evidence="1" id="KW-0732">Signal</keyword>
<evidence type="ECO:0008006" key="4">
    <source>
        <dbReference type="Google" id="ProtNLM"/>
    </source>
</evidence>
<reference evidence="2" key="2">
    <citation type="submission" date="2023-06" db="EMBL/GenBank/DDBJ databases">
        <authorList>
            <consortium name="Lawrence Berkeley National Laboratory"/>
            <person name="Haridas S."/>
            <person name="Hensen N."/>
            <person name="Bonometti L."/>
            <person name="Westerberg I."/>
            <person name="Brannstrom I.O."/>
            <person name="Guillou S."/>
            <person name="Cros-Aarteil S."/>
            <person name="Calhoun S."/>
            <person name="Kuo A."/>
            <person name="Mondo S."/>
            <person name="Pangilinan J."/>
            <person name="Riley R."/>
            <person name="Labutti K."/>
            <person name="Andreopoulos B."/>
            <person name="Lipzen A."/>
            <person name="Chen C."/>
            <person name="Yanf M."/>
            <person name="Daum C."/>
            <person name="Ng V."/>
            <person name="Clum A."/>
            <person name="Steindorff A."/>
            <person name="Ohm R."/>
            <person name="Martin F."/>
            <person name="Silar P."/>
            <person name="Natvig D."/>
            <person name="Lalanne C."/>
            <person name="Gautier V."/>
            <person name="Ament-Velasquez S.L."/>
            <person name="Kruys A."/>
            <person name="Hutchinson M.I."/>
            <person name="Powell A.J."/>
            <person name="Barry K."/>
            <person name="Miller A.N."/>
            <person name="Grigoriev I.V."/>
            <person name="Debuchy R."/>
            <person name="Gladieux P."/>
            <person name="Thoren M.H."/>
            <person name="Johannesson H."/>
        </authorList>
    </citation>
    <scope>NUCLEOTIDE SEQUENCE</scope>
    <source>
        <strain evidence="2">CBS 958.72</strain>
    </source>
</reference>
<protein>
    <recommendedName>
        <fullName evidence="4">Circumsporozoite protein</fullName>
    </recommendedName>
</protein>
<dbReference type="Proteomes" id="UP001287356">
    <property type="component" value="Unassembled WGS sequence"/>
</dbReference>
<name>A0AAE0JU60_9PEZI</name>
<comment type="caution">
    <text evidence="2">The sequence shown here is derived from an EMBL/GenBank/DDBJ whole genome shotgun (WGS) entry which is preliminary data.</text>
</comment>
<feature type="signal peptide" evidence="1">
    <location>
        <begin position="1"/>
        <end position="17"/>
    </location>
</feature>
<sequence>MYPKIALVAALLASVEARFGEEQSVANDIQSLSNFGNPGEAATLAGASPGVLLAGANACAKLQLADKIVAQLGNDAAVIAVAAKLVAAEKNTNPFAVSIPSICSDVDLPATAELRGIVPLIDPATTGSDVENANSASSLAKPLDANGLSVAQVAINAGFSNFTAQGSDGKTAAAADLAGGAAAPPPAATTAAAVAASSTAVACTPVTRTEFVSAAPAAATTAAAVVDDNNNNNNNGVAKSTVAGLDFGLCAPTIKFEGGLGGRPATEFTFQAIDPLVSKGQQEALNPNIITNRICDQLTNVCAANAAAKAACLAAKAQILALGTRNADTANTWNTILGFAGTDISPDA</sequence>
<reference evidence="2" key="1">
    <citation type="journal article" date="2023" name="Mol. Phylogenet. Evol.">
        <title>Genome-scale phylogeny and comparative genomics of the fungal order Sordariales.</title>
        <authorList>
            <person name="Hensen N."/>
            <person name="Bonometti L."/>
            <person name="Westerberg I."/>
            <person name="Brannstrom I.O."/>
            <person name="Guillou S."/>
            <person name="Cros-Aarteil S."/>
            <person name="Calhoun S."/>
            <person name="Haridas S."/>
            <person name="Kuo A."/>
            <person name="Mondo S."/>
            <person name="Pangilinan J."/>
            <person name="Riley R."/>
            <person name="LaButti K."/>
            <person name="Andreopoulos B."/>
            <person name="Lipzen A."/>
            <person name="Chen C."/>
            <person name="Yan M."/>
            <person name="Daum C."/>
            <person name="Ng V."/>
            <person name="Clum A."/>
            <person name="Steindorff A."/>
            <person name="Ohm R.A."/>
            <person name="Martin F."/>
            <person name="Silar P."/>
            <person name="Natvig D.O."/>
            <person name="Lalanne C."/>
            <person name="Gautier V."/>
            <person name="Ament-Velasquez S.L."/>
            <person name="Kruys A."/>
            <person name="Hutchinson M.I."/>
            <person name="Powell A.J."/>
            <person name="Barry K."/>
            <person name="Miller A.N."/>
            <person name="Grigoriev I.V."/>
            <person name="Debuchy R."/>
            <person name="Gladieux P."/>
            <person name="Hiltunen Thoren M."/>
            <person name="Johannesson H."/>
        </authorList>
    </citation>
    <scope>NUCLEOTIDE SEQUENCE</scope>
    <source>
        <strain evidence="2">CBS 958.72</strain>
    </source>
</reference>
<gene>
    <name evidence="2" type="ORF">B0T24DRAFT_98488</name>
</gene>
<feature type="chain" id="PRO_5041908384" description="Circumsporozoite protein" evidence="1">
    <location>
        <begin position="18"/>
        <end position="348"/>
    </location>
</feature>
<accession>A0AAE0JU60</accession>
<keyword evidence="3" id="KW-1185">Reference proteome</keyword>
<dbReference type="EMBL" id="JAULSN010000010">
    <property type="protein sequence ID" value="KAK3361936.1"/>
    <property type="molecule type" value="Genomic_DNA"/>
</dbReference>